<name>A0A8G0PH02_9HYPO</name>
<feature type="compositionally biased region" description="Low complexity" evidence="2">
    <location>
        <begin position="24"/>
        <end position="34"/>
    </location>
</feature>
<accession>A0A8G0PH02</accession>
<dbReference type="InterPro" id="IPR056884">
    <property type="entry name" value="NPHP3-like_N"/>
</dbReference>
<feature type="region of interest" description="Disordered" evidence="2">
    <location>
        <begin position="1"/>
        <end position="36"/>
    </location>
</feature>
<dbReference type="Pfam" id="PF24883">
    <property type="entry name" value="NPHP3_N"/>
    <property type="match status" value="1"/>
</dbReference>
<evidence type="ECO:0000256" key="2">
    <source>
        <dbReference type="SAM" id="MobiDB-lite"/>
    </source>
</evidence>
<reference evidence="4 5" key="1">
    <citation type="journal article" date="2021" name="BMC Genomics">
        <title>Telomere-to-telomere genome assembly of asparaginase-producing Trichoderma simmonsii.</title>
        <authorList>
            <person name="Chung D."/>
            <person name="Kwon Y.M."/>
            <person name="Yang Y."/>
        </authorList>
    </citation>
    <scope>NUCLEOTIDE SEQUENCE [LARGE SCALE GENOMIC DNA]</scope>
    <source>
        <strain evidence="4 5">GH-Sj1</strain>
    </source>
</reference>
<keyword evidence="1" id="KW-0677">Repeat</keyword>
<feature type="domain" description="Nephrocystin 3-like N-terminal" evidence="3">
    <location>
        <begin position="333"/>
        <end position="497"/>
    </location>
</feature>
<sequence length="1020" mass="115546">MFDSSENDRQELSVPATSLDPNSRRTMSSTSTTTLDQIRSDLEASSINGDVATTSEIDRNTVVTVAPTNGPEQVFSIDDSTACVNGEVTIASSDLWSAAYREAVDSLDQDIDAAILQGKNVAELFKQLEEIEKDLTQESAFLRGVKYLHSLQVPLETFKLALDIAAPLTSVQPAASMAFGVVRGVTAIAISFSTADVEFAKQIGELLQHLSYIDECDALGQRTETPNIHKALVLVYQKLLEFYNAAFQMLSRKGAKLVMKMVLETDRLPNIVKDFLKHADYLHKLVVNATSKIVADIKEMLLDYEIAMWLGAEKMSRQSQHHANQQDLRADEACEYLLSDIEFINWNQVAQSQQLVIIGDMGFGKTVAMAFLIDELRRQNKHTLFQPKVCYHYCQDDETGKAVHVFSALILSFLEQFAGLKKPFYEWYKQALASGIDPATNFKKLEEWFLETVKTLDRPLVLAIDGLDECDRVSRNTLLSSLRTLSENAPRLKILLSFRPQEEILQQLDGVAKITLGADPQRDRIIVEKAIERQLCHLQERVKALITDKLSCMAQGSAIWVKMTINLIESQKIRASRPMQAFLGQLPLPTQLSQLYGNLFSRCTENDAENERLAAAALDILAISRRPLSIMELAWAVALGSAQEAVLTVDALDKLVDHLRVMELIQPFVVNVDFLDVRKRQVRLVHQSVRDFIIQDLASVRRDLRGLTVATSVLANSAAVEQHDQQQQQQIMKLEAYMLNVCTQYLLLNDFGHIKLFSEEQLAIEELPQDANLFGDDEESNHYDPYCTWEVWEAKMIRYDPIQRGFGEFFVYAACHWIEHFGAVCDESLLPDLKPIEKMCQVGSTQLHNWITQNCRPDCTIKPRFVFDSSLYDPLSITSLYGSEAMLQKMLESSDFNRNQYLPNTAMSAADQILQWGDLSRLKILFESRIGQDLRNFEFCQLIIKQWSNSPSDKYRENWDVVFDLIDHMLDNMIRGRWGNKFLCMAASKNCVPIIRRLTDRAQQIAELEAEFLGGRQLGP</sequence>
<organism evidence="4 5">
    <name type="scientific">Trichoderma simmonsii</name>
    <dbReference type="NCBI Taxonomy" id="1491479"/>
    <lineage>
        <taxon>Eukaryota</taxon>
        <taxon>Fungi</taxon>
        <taxon>Dikarya</taxon>
        <taxon>Ascomycota</taxon>
        <taxon>Pezizomycotina</taxon>
        <taxon>Sordariomycetes</taxon>
        <taxon>Hypocreomycetidae</taxon>
        <taxon>Hypocreales</taxon>
        <taxon>Hypocreaceae</taxon>
        <taxon>Trichoderma</taxon>
    </lineage>
</organism>
<gene>
    <name evidence="4" type="ORF">H0G86_008068</name>
</gene>
<keyword evidence="5" id="KW-1185">Reference proteome</keyword>
<proteinExistence type="predicted"/>
<evidence type="ECO:0000256" key="1">
    <source>
        <dbReference type="ARBA" id="ARBA00022737"/>
    </source>
</evidence>
<dbReference type="PANTHER" id="PTHR10039">
    <property type="entry name" value="AMELOGENIN"/>
    <property type="match status" value="1"/>
</dbReference>
<dbReference type="AlphaFoldDB" id="A0A8G0PH02"/>
<dbReference type="EMBL" id="CP075867">
    <property type="protein sequence ID" value="QYT01012.1"/>
    <property type="molecule type" value="Genomic_DNA"/>
</dbReference>
<dbReference type="PANTHER" id="PTHR10039:SF10">
    <property type="entry name" value="NACHT DOMAIN-CONTAINING PROTEIN"/>
    <property type="match status" value="1"/>
</dbReference>
<dbReference type="InterPro" id="IPR027417">
    <property type="entry name" value="P-loop_NTPase"/>
</dbReference>
<feature type="compositionally biased region" description="Basic and acidic residues" evidence="2">
    <location>
        <begin position="1"/>
        <end position="11"/>
    </location>
</feature>
<evidence type="ECO:0000313" key="4">
    <source>
        <dbReference type="EMBL" id="QYT01012.1"/>
    </source>
</evidence>
<evidence type="ECO:0000313" key="5">
    <source>
        <dbReference type="Proteomes" id="UP000826661"/>
    </source>
</evidence>
<dbReference type="SUPFAM" id="SSF52540">
    <property type="entry name" value="P-loop containing nucleoside triphosphate hydrolases"/>
    <property type="match status" value="1"/>
</dbReference>
<dbReference type="Gene3D" id="3.40.50.300">
    <property type="entry name" value="P-loop containing nucleotide triphosphate hydrolases"/>
    <property type="match status" value="1"/>
</dbReference>
<evidence type="ECO:0000259" key="3">
    <source>
        <dbReference type="Pfam" id="PF24883"/>
    </source>
</evidence>
<protein>
    <submittedName>
        <fullName evidence="4">Vegetative incompatibility protein HET-E-1</fullName>
    </submittedName>
</protein>
<dbReference type="Proteomes" id="UP000826661">
    <property type="component" value="Chromosome IV"/>
</dbReference>